<sequence>MVFLDVDRDVQEREHGGVVGAARGLGGEVRTEPKPLAVRAWDAHLAHPTARGAARYTGWRVSLNLVRPAGCFDHTAKTAAAAALRRRGGGAPGGGGARAGGESVGGGAAALGQGENRSGGGGAQAAGWRRTGAEWRRRSGWGWRRTGGRRGGGCAEAKHRKC</sequence>
<evidence type="ECO:0000313" key="4">
    <source>
        <dbReference type="Proteomes" id="UP000008810"/>
    </source>
</evidence>
<evidence type="ECO:0000256" key="1">
    <source>
        <dbReference type="SAM" id="MobiDB-lite"/>
    </source>
</evidence>
<name>A0A2K2CJL4_BRADI</name>
<reference evidence="2 3" key="1">
    <citation type="journal article" date="2010" name="Nature">
        <title>Genome sequencing and analysis of the model grass Brachypodium distachyon.</title>
        <authorList>
            <consortium name="International Brachypodium Initiative"/>
        </authorList>
    </citation>
    <scope>NUCLEOTIDE SEQUENCE [LARGE SCALE GENOMIC DNA]</scope>
    <source>
        <strain evidence="2 3">Bd21</strain>
    </source>
</reference>
<dbReference type="InParanoid" id="A0A2K2CJL4"/>
<accession>A0A2K2CJL4</accession>
<keyword evidence="4" id="KW-1185">Reference proteome</keyword>
<evidence type="ECO:0000313" key="2">
    <source>
        <dbReference type="EMBL" id="PNT62228.1"/>
    </source>
</evidence>
<feature type="region of interest" description="Disordered" evidence="1">
    <location>
        <begin position="87"/>
        <end position="162"/>
    </location>
</feature>
<dbReference type="Proteomes" id="UP000008810">
    <property type="component" value="Chromosome 5"/>
</dbReference>
<dbReference type="Gramene" id="PNT62228">
    <property type="protein sequence ID" value="PNT62228"/>
    <property type="gene ID" value="BRADI_5g27421v3"/>
</dbReference>
<protein>
    <submittedName>
        <fullName evidence="2 3">Uncharacterized protein</fullName>
    </submittedName>
</protein>
<gene>
    <name evidence="2" type="ORF">BRADI_5g27421v3</name>
</gene>
<organism evidence="2">
    <name type="scientific">Brachypodium distachyon</name>
    <name type="common">Purple false brome</name>
    <name type="synonym">Trachynia distachya</name>
    <dbReference type="NCBI Taxonomy" id="15368"/>
    <lineage>
        <taxon>Eukaryota</taxon>
        <taxon>Viridiplantae</taxon>
        <taxon>Streptophyta</taxon>
        <taxon>Embryophyta</taxon>
        <taxon>Tracheophyta</taxon>
        <taxon>Spermatophyta</taxon>
        <taxon>Magnoliopsida</taxon>
        <taxon>Liliopsida</taxon>
        <taxon>Poales</taxon>
        <taxon>Poaceae</taxon>
        <taxon>BOP clade</taxon>
        <taxon>Pooideae</taxon>
        <taxon>Stipodae</taxon>
        <taxon>Brachypodieae</taxon>
        <taxon>Brachypodium</taxon>
    </lineage>
</organism>
<evidence type="ECO:0000313" key="3">
    <source>
        <dbReference type="EnsemblPlants" id="PNT62228"/>
    </source>
</evidence>
<feature type="compositionally biased region" description="Gly residues" evidence="1">
    <location>
        <begin position="89"/>
        <end position="109"/>
    </location>
</feature>
<dbReference type="AlphaFoldDB" id="A0A2K2CJL4"/>
<reference evidence="2" key="2">
    <citation type="submission" date="2017-06" db="EMBL/GenBank/DDBJ databases">
        <title>WGS assembly of Brachypodium distachyon.</title>
        <authorList>
            <consortium name="The International Brachypodium Initiative"/>
            <person name="Lucas S."/>
            <person name="Harmon-Smith M."/>
            <person name="Lail K."/>
            <person name="Tice H."/>
            <person name="Grimwood J."/>
            <person name="Bruce D."/>
            <person name="Barry K."/>
            <person name="Shu S."/>
            <person name="Lindquist E."/>
            <person name="Wang M."/>
            <person name="Pitluck S."/>
            <person name="Vogel J.P."/>
            <person name="Garvin D.F."/>
            <person name="Mockler T.C."/>
            <person name="Schmutz J."/>
            <person name="Rokhsar D."/>
            <person name="Bevan M.W."/>
        </authorList>
    </citation>
    <scope>NUCLEOTIDE SEQUENCE</scope>
    <source>
        <strain evidence="2">Bd21</strain>
    </source>
</reference>
<proteinExistence type="predicted"/>
<dbReference type="EMBL" id="CM000884">
    <property type="protein sequence ID" value="PNT62228.1"/>
    <property type="molecule type" value="Genomic_DNA"/>
</dbReference>
<reference evidence="3" key="3">
    <citation type="submission" date="2018-08" db="UniProtKB">
        <authorList>
            <consortium name="EnsemblPlants"/>
        </authorList>
    </citation>
    <scope>IDENTIFICATION</scope>
    <source>
        <strain evidence="3">cv. Bd21</strain>
    </source>
</reference>
<dbReference type="EnsemblPlants" id="PNT62228">
    <property type="protein sequence ID" value="PNT62228"/>
    <property type="gene ID" value="BRADI_5g27421v3"/>
</dbReference>